<evidence type="ECO:0000259" key="7">
    <source>
        <dbReference type="Pfam" id="PF25954"/>
    </source>
</evidence>
<evidence type="ECO:0000256" key="2">
    <source>
        <dbReference type="ARBA" id="ARBA00022448"/>
    </source>
</evidence>
<evidence type="ECO:0000313" key="9">
    <source>
        <dbReference type="EMBL" id="GLH71147.1"/>
    </source>
</evidence>
<feature type="region of interest" description="Disordered" evidence="3">
    <location>
        <begin position="97"/>
        <end position="118"/>
    </location>
</feature>
<evidence type="ECO:0000256" key="1">
    <source>
        <dbReference type="ARBA" id="ARBA00009477"/>
    </source>
</evidence>
<dbReference type="Proteomes" id="UP001165089">
    <property type="component" value="Unassembled WGS sequence"/>
</dbReference>
<evidence type="ECO:0000259" key="5">
    <source>
        <dbReference type="Pfam" id="PF25869"/>
    </source>
</evidence>
<dbReference type="EMBL" id="BSDD01000005">
    <property type="protein sequence ID" value="GLH71147.1"/>
    <property type="molecule type" value="Genomic_DNA"/>
</dbReference>
<gene>
    <name evidence="9" type="ORF">GETHPA_26800</name>
</gene>
<dbReference type="Pfam" id="PF19335">
    <property type="entry name" value="HMBD"/>
    <property type="match status" value="1"/>
</dbReference>
<dbReference type="Pfam" id="PF25869">
    <property type="entry name" value="3HB_CusB"/>
    <property type="match status" value="1"/>
</dbReference>
<evidence type="ECO:0000313" key="10">
    <source>
        <dbReference type="Proteomes" id="UP001165089"/>
    </source>
</evidence>
<keyword evidence="10" id="KW-1185">Reference proteome</keyword>
<feature type="domain" description="CusB-like barrel-sandwich hybrid" evidence="6">
    <location>
        <begin position="183"/>
        <end position="308"/>
    </location>
</feature>
<dbReference type="InterPro" id="IPR058649">
    <property type="entry name" value="CzcB_C"/>
</dbReference>
<reference evidence="9 10" key="1">
    <citation type="journal article" date="2023" name="Antonie Van Leeuwenhoek">
        <title>Mesoterricola silvestris gen. nov., sp. nov., Mesoterricola sediminis sp. nov., Geothrix oryzae sp. nov., Geothrix edaphica sp. nov., Geothrix rubra sp. nov., and Geothrix limicola sp. nov., six novel members of Acidobacteriota isolated from soils.</title>
        <authorList>
            <person name="Itoh H."/>
            <person name="Sugisawa Y."/>
            <person name="Mise K."/>
            <person name="Xu Z."/>
            <person name="Kuniyasu M."/>
            <person name="Ushijima N."/>
            <person name="Kawano K."/>
            <person name="Kobayashi E."/>
            <person name="Shiratori Y."/>
            <person name="Masuda Y."/>
            <person name="Senoo K."/>
        </authorList>
    </citation>
    <scope>NUCLEOTIDE SEQUENCE [LARGE SCALE GENOMIC DNA]</scope>
    <source>
        <strain evidence="9 10">Red803</strain>
    </source>
</reference>
<feature type="domain" description="CusB-like three alpha-helical bundle" evidence="5">
    <location>
        <begin position="217"/>
        <end position="275"/>
    </location>
</feature>
<dbReference type="InterPro" id="IPR006143">
    <property type="entry name" value="RND_pump_MFP"/>
</dbReference>
<dbReference type="SUPFAM" id="SSF111369">
    <property type="entry name" value="HlyD-like secretion proteins"/>
    <property type="match status" value="1"/>
</dbReference>
<name>A0ABQ5Q955_9BACT</name>
<dbReference type="RefSeq" id="WP_285727106.1">
    <property type="nucleotide sequence ID" value="NZ_BSDD01000005.1"/>
</dbReference>
<dbReference type="Pfam" id="PF25975">
    <property type="entry name" value="CzcB_C"/>
    <property type="match status" value="1"/>
</dbReference>
<evidence type="ECO:0008006" key="11">
    <source>
        <dbReference type="Google" id="ProtNLM"/>
    </source>
</evidence>
<dbReference type="PANTHER" id="PTHR30097">
    <property type="entry name" value="CATION EFFLUX SYSTEM PROTEIN CUSB"/>
    <property type="match status" value="1"/>
</dbReference>
<dbReference type="InterPro" id="IPR058790">
    <property type="entry name" value="BSH_CusB"/>
</dbReference>
<dbReference type="InterPro" id="IPR058791">
    <property type="entry name" value="3HB_CusB"/>
</dbReference>
<comment type="similarity">
    <text evidence="1">Belongs to the membrane fusion protein (MFP) (TC 8.A.1) family.</text>
</comment>
<dbReference type="Pfam" id="PF25919">
    <property type="entry name" value="BSH_CusB"/>
    <property type="match status" value="1"/>
</dbReference>
<dbReference type="NCBIfam" id="TIGR01730">
    <property type="entry name" value="RND_mfp"/>
    <property type="match status" value="1"/>
</dbReference>
<evidence type="ECO:0000259" key="4">
    <source>
        <dbReference type="Pfam" id="PF19335"/>
    </source>
</evidence>
<dbReference type="Pfam" id="PF25954">
    <property type="entry name" value="Beta-barrel_RND_2"/>
    <property type="match status" value="1"/>
</dbReference>
<protein>
    <recommendedName>
        <fullName evidence="11">Efflux RND transporter periplasmic adaptor subunit</fullName>
    </recommendedName>
</protein>
<evidence type="ECO:0000256" key="3">
    <source>
        <dbReference type="SAM" id="MobiDB-lite"/>
    </source>
</evidence>
<evidence type="ECO:0000259" key="6">
    <source>
        <dbReference type="Pfam" id="PF25919"/>
    </source>
</evidence>
<dbReference type="Gene3D" id="2.40.30.170">
    <property type="match status" value="1"/>
</dbReference>
<proteinExistence type="inferred from homology"/>
<dbReference type="Gene3D" id="6.10.140.730">
    <property type="match status" value="1"/>
</dbReference>
<sequence>MSLDLPTRSTPPFRSVVLVLVGLAAGAGGAALVLHRHGAAPPAEGPAAQAAAKKQMFQCPMHPQILQDHPGSCPICGMELVPIEETGAPAPGQGRILFYRSPMDPRQTSPTPRKDEMGMDYVPVYEGDLQGGASDVKGLAPVTIDTARQQLIGLRTAKAVLGPVGGDLRTLARLAPDETRIRKVNVKVEGFVEHLYADFVGQPVAKGQPLFSLYSPDFVSAQREYLLAVKTQKALAGGSLQQSGGELLEAARRRLLLWDMPPQALAHLEQTGEVQKDVTLRSPISGVITAKTVVEGARLAPGDTPLEITDLGHLWALADVYEAELSRVKVGQAADLTLQAFPGRTFHARVAFVDPVLDPKTRTAKVRLVVPNPKADLKPDMFGDAVVHAGTRRGLTVPLDAVLDSGTRKVVFLALGEGKFAPRVVETGASEGDRVEIRSGLSEGDEVVSGAAFLVDSESRLRSALAQMGSGKDAPASGPKQ</sequence>
<evidence type="ECO:0000259" key="8">
    <source>
        <dbReference type="Pfam" id="PF25975"/>
    </source>
</evidence>
<dbReference type="Gene3D" id="2.40.420.20">
    <property type="match status" value="1"/>
</dbReference>
<feature type="domain" description="CzcB-like C-terminal circularly permuted SH3-like" evidence="8">
    <location>
        <begin position="395"/>
        <end position="455"/>
    </location>
</feature>
<dbReference type="InterPro" id="IPR058792">
    <property type="entry name" value="Beta-barrel_RND_2"/>
</dbReference>
<feature type="domain" description="Heavy metal binding" evidence="4">
    <location>
        <begin position="58"/>
        <end position="82"/>
    </location>
</feature>
<feature type="domain" description="CusB-like beta-barrel" evidence="7">
    <location>
        <begin position="314"/>
        <end position="387"/>
    </location>
</feature>
<accession>A0ABQ5Q955</accession>
<dbReference type="PANTHER" id="PTHR30097:SF15">
    <property type="entry name" value="CATION EFFLUX SYSTEM PROTEIN CUSB"/>
    <property type="match status" value="1"/>
</dbReference>
<dbReference type="InterPro" id="IPR051909">
    <property type="entry name" value="MFP_Cation_Efflux"/>
</dbReference>
<organism evidence="9 10">
    <name type="scientific">Geothrix rubra</name>
    <dbReference type="NCBI Taxonomy" id="2927977"/>
    <lineage>
        <taxon>Bacteria</taxon>
        <taxon>Pseudomonadati</taxon>
        <taxon>Acidobacteriota</taxon>
        <taxon>Holophagae</taxon>
        <taxon>Holophagales</taxon>
        <taxon>Holophagaceae</taxon>
        <taxon>Geothrix</taxon>
    </lineage>
</organism>
<dbReference type="Gene3D" id="2.40.50.100">
    <property type="match status" value="1"/>
</dbReference>
<dbReference type="InterPro" id="IPR045800">
    <property type="entry name" value="HMBD"/>
</dbReference>
<comment type="caution">
    <text evidence="9">The sequence shown here is derived from an EMBL/GenBank/DDBJ whole genome shotgun (WGS) entry which is preliminary data.</text>
</comment>
<keyword evidence="2" id="KW-0813">Transport</keyword>